<dbReference type="EMBL" id="CABVPL010000047">
    <property type="protein sequence ID" value="VWC04476.1"/>
    <property type="molecule type" value="Genomic_DNA"/>
</dbReference>
<keyword evidence="4" id="KW-1185">Reference proteome</keyword>
<reference evidence="2 4" key="1">
    <citation type="submission" date="2019-09" db="EMBL/GenBank/DDBJ databases">
        <title>Draft genome sequences of 48 bacterial type strains from the CCUG.</title>
        <authorList>
            <person name="Tunovic T."/>
            <person name="Pineiro-Iglesias B."/>
            <person name="Unosson C."/>
            <person name="Inganas E."/>
            <person name="Ohlen M."/>
            <person name="Cardew S."/>
            <person name="Jensie-Markopoulos S."/>
            <person name="Salva-Serra F."/>
            <person name="Jaen-Luchoro D."/>
            <person name="Karlsson R."/>
            <person name="Svensson-Stadler L."/>
            <person name="Chun J."/>
            <person name="Moore E."/>
        </authorList>
    </citation>
    <scope>NUCLEOTIDE SEQUENCE [LARGE SCALE GENOMIC DNA]</scope>
    <source>
        <strain evidence="2 4">CCUG 54555</strain>
    </source>
</reference>
<keyword evidence="1" id="KW-0732">Signal</keyword>
<reference evidence="3 5" key="2">
    <citation type="submission" date="2019-09" db="EMBL/GenBank/DDBJ databases">
        <authorList>
            <person name="Depoorter E."/>
        </authorList>
    </citation>
    <scope>NUCLEOTIDE SEQUENCE [LARGE SCALE GENOMIC DNA]</scope>
    <source>
        <strain evidence="3">LMG 24064</strain>
    </source>
</reference>
<organism evidence="2 4">
    <name type="scientific">Burkholderia latens</name>
    <dbReference type="NCBI Taxonomy" id="488446"/>
    <lineage>
        <taxon>Bacteria</taxon>
        <taxon>Pseudomonadati</taxon>
        <taxon>Pseudomonadota</taxon>
        <taxon>Betaproteobacteria</taxon>
        <taxon>Burkholderiales</taxon>
        <taxon>Burkholderiaceae</taxon>
        <taxon>Burkholderia</taxon>
        <taxon>Burkholderia cepacia complex</taxon>
    </lineage>
</organism>
<dbReference type="GeneID" id="99792277"/>
<evidence type="ECO:0000313" key="5">
    <source>
        <dbReference type="Proteomes" id="UP000494222"/>
    </source>
</evidence>
<feature type="signal peptide" evidence="1">
    <location>
        <begin position="1"/>
        <end position="23"/>
    </location>
</feature>
<evidence type="ECO:0000313" key="3">
    <source>
        <dbReference type="EMBL" id="VWC04476.1"/>
    </source>
</evidence>
<accession>A0A6H9TEN4</accession>
<evidence type="ECO:0000313" key="2">
    <source>
        <dbReference type="EMBL" id="KAB0642179.1"/>
    </source>
</evidence>
<dbReference type="RefSeq" id="WP_151064680.1">
    <property type="nucleotide sequence ID" value="NZ_CABVPL010000047.1"/>
</dbReference>
<name>A0A6H9TEN4_9BURK</name>
<dbReference type="EMBL" id="VZOJ01000029">
    <property type="protein sequence ID" value="KAB0642179.1"/>
    <property type="molecule type" value="Genomic_DNA"/>
</dbReference>
<feature type="chain" id="PRO_5044633026" evidence="1">
    <location>
        <begin position="24"/>
        <end position="132"/>
    </location>
</feature>
<sequence length="132" mass="14570">MHAVRIAQGLSLVTALLAGVAQAGNQPLTEVFVGHGRQCDGQLRATEKTIEWHTPFANCAKRPYRVIESDLTAAKPKIAFLLRGRACGFRVISLNFDPAYPDYWIAKGYRSLDGYQRDSADALSCSMARLKQ</sequence>
<evidence type="ECO:0000256" key="1">
    <source>
        <dbReference type="SAM" id="SignalP"/>
    </source>
</evidence>
<proteinExistence type="predicted"/>
<dbReference type="Proteomes" id="UP000494222">
    <property type="component" value="Unassembled WGS sequence"/>
</dbReference>
<dbReference type="OrthoDB" id="8759607at2"/>
<dbReference type="AlphaFoldDB" id="A0A6H9TEN4"/>
<protein>
    <submittedName>
        <fullName evidence="2">Uncharacterized protein</fullName>
    </submittedName>
</protein>
<gene>
    <name evidence="3" type="ORF">BLA24064_04987</name>
    <name evidence="2" type="ORF">F7R21_12965</name>
</gene>
<evidence type="ECO:0000313" key="4">
    <source>
        <dbReference type="Proteomes" id="UP000430232"/>
    </source>
</evidence>
<dbReference type="Proteomes" id="UP000430232">
    <property type="component" value="Unassembled WGS sequence"/>
</dbReference>